<sequence length="480" mass="51311">MRGTDSKREATVEAGSEAEDRNIIDADVDSVVRGAGGADTPKAKRVRPLAGLIVIGLVVLAAGYMQHGLKNRKMKKTVQADAPRTATGPATVSEKSWMDDQARLGLNTGSSHALPPSLEPRTSITGETADGAARQGDGLHAAGRSSIPPLQYSQTPVSTAANGSLSFAEERRLELYKREQEAIESSTSIKGASNSFGREAESGKQTAVTDPMQSVAAALLRARADQAASVPQQPASGSGENSEQNMSDFDRQNAQFDKEGFANKANSKTESDYLPRARTAALGKFEVKSGWLIPAVLEQELNSDLPGLIRALVRENVYDSVTGQYLLIPAGSTLIGMYNSHVNYGQDALQAVWKRIIFPDGSSLQLGAFEGDDSQGAAGYRDQVDSHWARIFSGALLTSLFAMGVQLSQGQNSSVLQSQSVGQQAGAAVGQQVGQLGVEVTRRNLNIQPTIRIRPGYRFFVRVEKDILFKGPYTPMRAGE</sequence>
<evidence type="ECO:0008006" key="10">
    <source>
        <dbReference type="Google" id="ProtNLM"/>
    </source>
</evidence>
<evidence type="ECO:0000313" key="8">
    <source>
        <dbReference type="EMBL" id="UWZ85138.1"/>
    </source>
</evidence>
<dbReference type="InterPro" id="IPR005498">
    <property type="entry name" value="T4SS_VirB10/TraB/TrbI"/>
</dbReference>
<dbReference type="AlphaFoldDB" id="A0A9J7BTR4"/>
<evidence type="ECO:0000256" key="2">
    <source>
        <dbReference type="ARBA" id="ARBA00010265"/>
    </source>
</evidence>
<evidence type="ECO:0000256" key="4">
    <source>
        <dbReference type="ARBA" id="ARBA00022989"/>
    </source>
</evidence>
<dbReference type="Gene3D" id="2.40.128.260">
    <property type="entry name" value="Type IV secretion system, VirB10/TraB/TrbI"/>
    <property type="match status" value="1"/>
</dbReference>
<dbReference type="RefSeq" id="WP_260794652.1">
    <property type="nucleotide sequence ID" value="NZ_CP093313.1"/>
</dbReference>
<dbReference type="InterPro" id="IPR042217">
    <property type="entry name" value="T4SS_VirB10/TrbI"/>
</dbReference>
<reference evidence="8" key="1">
    <citation type="submission" date="2021-04" db="EMBL/GenBank/DDBJ databases">
        <title>Phylogenetic analysis of Acidobacteriaceae.</title>
        <authorList>
            <person name="Qiu L."/>
            <person name="Zhang Q."/>
        </authorList>
    </citation>
    <scope>NUCLEOTIDE SEQUENCE</scope>
    <source>
        <strain evidence="8">DSM 25168</strain>
    </source>
</reference>
<dbReference type="CDD" id="cd16429">
    <property type="entry name" value="VirB10"/>
    <property type="match status" value="1"/>
</dbReference>
<feature type="compositionally biased region" description="Basic and acidic residues" evidence="6">
    <location>
        <begin position="1"/>
        <end position="11"/>
    </location>
</feature>
<accession>A0A9J7BTR4</accession>
<evidence type="ECO:0000256" key="5">
    <source>
        <dbReference type="ARBA" id="ARBA00023136"/>
    </source>
</evidence>
<gene>
    <name evidence="8" type="ORF">MOP44_04140</name>
</gene>
<name>A0A9J7BTR4_9BACT</name>
<evidence type="ECO:0000313" key="9">
    <source>
        <dbReference type="Proteomes" id="UP001059380"/>
    </source>
</evidence>
<evidence type="ECO:0000256" key="7">
    <source>
        <dbReference type="SAM" id="Phobius"/>
    </source>
</evidence>
<comment type="similarity">
    <text evidence="2">Belongs to the TrbI/VirB10 family.</text>
</comment>
<feature type="region of interest" description="Disordered" evidence="6">
    <location>
        <begin position="179"/>
        <end position="210"/>
    </location>
</feature>
<dbReference type="Proteomes" id="UP001059380">
    <property type="component" value="Chromosome"/>
</dbReference>
<keyword evidence="4 7" id="KW-1133">Transmembrane helix</keyword>
<evidence type="ECO:0000256" key="6">
    <source>
        <dbReference type="SAM" id="MobiDB-lite"/>
    </source>
</evidence>
<feature type="compositionally biased region" description="Polar residues" evidence="6">
    <location>
        <begin position="229"/>
        <end position="247"/>
    </location>
</feature>
<keyword evidence="9" id="KW-1185">Reference proteome</keyword>
<feature type="region of interest" description="Disordered" evidence="6">
    <location>
        <begin position="1"/>
        <end position="22"/>
    </location>
</feature>
<comment type="subcellular location">
    <subcellularLocation>
        <location evidence="1">Membrane</location>
        <topology evidence="1">Single-pass membrane protein</topology>
    </subcellularLocation>
</comment>
<dbReference type="Pfam" id="PF03743">
    <property type="entry name" value="TrbI"/>
    <property type="match status" value="1"/>
</dbReference>
<dbReference type="KEGG" id="orp:MOP44_04140"/>
<feature type="compositionally biased region" description="Polar residues" evidence="6">
    <location>
        <begin position="183"/>
        <end position="196"/>
    </location>
</feature>
<keyword evidence="5 7" id="KW-0472">Membrane</keyword>
<evidence type="ECO:0000256" key="3">
    <source>
        <dbReference type="ARBA" id="ARBA00022692"/>
    </source>
</evidence>
<organism evidence="8 9">
    <name type="scientific">Occallatibacter riparius</name>
    <dbReference type="NCBI Taxonomy" id="1002689"/>
    <lineage>
        <taxon>Bacteria</taxon>
        <taxon>Pseudomonadati</taxon>
        <taxon>Acidobacteriota</taxon>
        <taxon>Terriglobia</taxon>
        <taxon>Terriglobales</taxon>
        <taxon>Acidobacteriaceae</taxon>
        <taxon>Occallatibacter</taxon>
    </lineage>
</organism>
<dbReference type="EMBL" id="CP093313">
    <property type="protein sequence ID" value="UWZ85138.1"/>
    <property type="molecule type" value="Genomic_DNA"/>
</dbReference>
<evidence type="ECO:0000256" key="1">
    <source>
        <dbReference type="ARBA" id="ARBA00004167"/>
    </source>
</evidence>
<protein>
    <recommendedName>
        <fullName evidence="10">Conjugal transfer protein TrbI</fullName>
    </recommendedName>
</protein>
<feature type="transmembrane region" description="Helical" evidence="7">
    <location>
        <begin position="49"/>
        <end position="66"/>
    </location>
</feature>
<dbReference type="GO" id="GO:0016020">
    <property type="term" value="C:membrane"/>
    <property type="evidence" value="ECO:0007669"/>
    <property type="project" value="UniProtKB-SubCell"/>
</dbReference>
<proteinExistence type="inferred from homology"/>
<feature type="region of interest" description="Disordered" evidence="6">
    <location>
        <begin position="223"/>
        <end position="247"/>
    </location>
</feature>
<keyword evidence="3 7" id="KW-0812">Transmembrane</keyword>